<dbReference type="SUPFAM" id="SSF51395">
    <property type="entry name" value="FMN-linked oxidoreductases"/>
    <property type="match status" value="1"/>
</dbReference>
<sequence>MPTAERRPPGIPELLAPAGNFECVRAAVENGADAVYFGLQNGFNARARADNHALNDLGETMAFLRRRGVKGYVTLNTLIFSDELPAIEEAVIAVAEAGVDAVLVQDLGLVRLVRAVCPDLPVHASTQMTLTSAETVRAAERLGVERVVLARELSLAEVRKIRDRTSVEIETFVHGALCVAYSGQCLTSESLGGRSANRGQCAQACRLPYELVCDGKDVELGAQKYLLSPQDLAAFELVPELIDAGVGCLKIEGRLKTPEYVANITRHYRRAIDAAAAGRAVSFSQRDVTEMELSFSRGFSPGWLHGCDHKQLVPATSSAKRGVRIGEVIDVRRDRVMVRLSNPLAAGDGVVFDGDRLTGAEQGGRVYTIHLDGEWITGEASPGEVELAFGHGAIDLDSLYPGQTLWKTDDPKLNAALRKTYTGADPLRRQPIDVEVEAKAGEHLLVTATALRGTQVRVASAQPLEVAQRHPASEAMLAEQLGRLGGSDYELRQLTASIEGGPMVPLSILGQLRRELIAKLDEALSAPPARRIDRHAARALMPERVESQAAGEPQLRVLVRSLWQLGAVLAAGETRLAADFADIREYGEAVRIARDAGADLLLATPRIQKPGEAGVFLAMRKQQPDGFLVRNLAGVDFCREHGLRFVCDFSLNAANPITAAYLKELGAECVTASYDLNREQILDLAAQTPPEWLEVVVHQHMPMFHMEHCVFCSLLSPGTNKTNCGRPCDRHDVKLRDRTGALHRLTADVGCRNTLFNAVPQSAAEAIPSLLATGIRSFRVEFLEDEDAIADTLRVYRDLLAGRISGKDVWRRLKAANRVGVTRGTLEEKRNPLAIL</sequence>
<evidence type="ECO:0000259" key="1">
    <source>
        <dbReference type="Pfam" id="PF12392"/>
    </source>
</evidence>
<dbReference type="InterPro" id="IPR020988">
    <property type="entry name" value="Pept_U32_collagenase"/>
</dbReference>
<dbReference type="Pfam" id="PF01136">
    <property type="entry name" value="Peptidase_U32"/>
    <property type="match status" value="2"/>
</dbReference>
<gene>
    <name evidence="2" type="primary">yhbU</name>
    <name evidence="2" type="ORF">Spa11_25620</name>
</gene>
<dbReference type="EC" id="3.4.-.-" evidence="2"/>
<name>A0A518K990_9BACT</name>
<evidence type="ECO:0000313" key="2">
    <source>
        <dbReference type="EMBL" id="QDV74359.1"/>
    </source>
</evidence>
<dbReference type="GO" id="GO:0006508">
    <property type="term" value="P:proteolysis"/>
    <property type="evidence" value="ECO:0007669"/>
    <property type="project" value="UniProtKB-KW"/>
</dbReference>
<organism evidence="2 3">
    <name type="scientific">Botrimarina mediterranea</name>
    <dbReference type="NCBI Taxonomy" id="2528022"/>
    <lineage>
        <taxon>Bacteria</taxon>
        <taxon>Pseudomonadati</taxon>
        <taxon>Planctomycetota</taxon>
        <taxon>Planctomycetia</taxon>
        <taxon>Pirellulales</taxon>
        <taxon>Lacipirellulaceae</taxon>
        <taxon>Botrimarina</taxon>
    </lineage>
</organism>
<dbReference type="Pfam" id="PF12392">
    <property type="entry name" value="DUF3656"/>
    <property type="match status" value="1"/>
</dbReference>
<dbReference type="RefSeq" id="WP_145112702.1">
    <property type="nucleotide sequence ID" value="NZ_CP036349.1"/>
</dbReference>
<proteinExistence type="predicted"/>
<reference evidence="2 3" key="1">
    <citation type="submission" date="2019-02" db="EMBL/GenBank/DDBJ databases">
        <title>Deep-cultivation of Planctomycetes and their phenomic and genomic characterization uncovers novel biology.</title>
        <authorList>
            <person name="Wiegand S."/>
            <person name="Jogler M."/>
            <person name="Boedeker C."/>
            <person name="Pinto D."/>
            <person name="Vollmers J."/>
            <person name="Rivas-Marin E."/>
            <person name="Kohn T."/>
            <person name="Peeters S.H."/>
            <person name="Heuer A."/>
            <person name="Rast P."/>
            <person name="Oberbeckmann S."/>
            <person name="Bunk B."/>
            <person name="Jeske O."/>
            <person name="Meyerdierks A."/>
            <person name="Storesund J.E."/>
            <person name="Kallscheuer N."/>
            <person name="Luecker S."/>
            <person name="Lage O.M."/>
            <person name="Pohl T."/>
            <person name="Merkel B.J."/>
            <person name="Hornburger P."/>
            <person name="Mueller R.-W."/>
            <person name="Bruemmer F."/>
            <person name="Labrenz M."/>
            <person name="Spormann A.M."/>
            <person name="Op den Camp H."/>
            <person name="Overmann J."/>
            <person name="Amann R."/>
            <person name="Jetten M.S.M."/>
            <person name="Mascher T."/>
            <person name="Medema M.H."/>
            <person name="Devos D.P."/>
            <person name="Kaster A.-K."/>
            <person name="Ovreas L."/>
            <person name="Rohde M."/>
            <person name="Galperin M.Y."/>
            <person name="Jogler C."/>
        </authorList>
    </citation>
    <scope>NUCLEOTIDE SEQUENCE [LARGE SCALE GENOMIC DNA]</scope>
    <source>
        <strain evidence="2 3">Spa11</strain>
    </source>
</reference>
<accession>A0A518K990</accession>
<dbReference type="InterPro" id="IPR051454">
    <property type="entry name" value="RNA/ubiquinone_mod_enzymes"/>
</dbReference>
<dbReference type="AlphaFoldDB" id="A0A518K990"/>
<keyword evidence="3" id="KW-1185">Reference proteome</keyword>
<dbReference type="GO" id="GO:0008233">
    <property type="term" value="F:peptidase activity"/>
    <property type="evidence" value="ECO:0007669"/>
    <property type="project" value="UniProtKB-KW"/>
</dbReference>
<dbReference type="EMBL" id="CP036349">
    <property type="protein sequence ID" value="QDV74359.1"/>
    <property type="molecule type" value="Genomic_DNA"/>
</dbReference>
<feature type="domain" description="Peptidase U32 collagenase" evidence="1">
    <location>
        <begin position="405"/>
        <end position="524"/>
    </location>
</feature>
<dbReference type="KEGG" id="bmei:Spa11_25620"/>
<dbReference type="PANTHER" id="PTHR30217:SF10">
    <property type="entry name" value="23S RRNA 5-HYDROXYCYTIDINE C2501 SYNTHASE"/>
    <property type="match status" value="1"/>
</dbReference>
<dbReference type="PANTHER" id="PTHR30217">
    <property type="entry name" value="PEPTIDASE U32 FAMILY"/>
    <property type="match status" value="1"/>
</dbReference>
<dbReference type="Proteomes" id="UP000316426">
    <property type="component" value="Chromosome"/>
</dbReference>
<keyword evidence="2" id="KW-0378">Hydrolase</keyword>
<dbReference type="InterPro" id="IPR001539">
    <property type="entry name" value="Peptidase_U32"/>
</dbReference>
<evidence type="ECO:0000313" key="3">
    <source>
        <dbReference type="Proteomes" id="UP000316426"/>
    </source>
</evidence>
<protein>
    <submittedName>
        <fullName evidence="2">Putative protease YhbU</fullName>
        <ecNumber evidence="2">3.4.-.-</ecNumber>
    </submittedName>
</protein>
<keyword evidence="2" id="KW-0645">Protease</keyword>